<feature type="compositionally biased region" description="Low complexity" evidence="1">
    <location>
        <begin position="61"/>
        <end position="75"/>
    </location>
</feature>
<proteinExistence type="predicted"/>
<feature type="compositionally biased region" description="Low complexity" evidence="1">
    <location>
        <begin position="150"/>
        <end position="162"/>
    </location>
</feature>
<evidence type="ECO:0000313" key="3">
    <source>
        <dbReference type="Proteomes" id="UP000823388"/>
    </source>
</evidence>
<feature type="compositionally biased region" description="Basic residues" evidence="1">
    <location>
        <begin position="212"/>
        <end position="223"/>
    </location>
</feature>
<evidence type="ECO:0000256" key="1">
    <source>
        <dbReference type="SAM" id="MobiDB-lite"/>
    </source>
</evidence>
<evidence type="ECO:0000313" key="2">
    <source>
        <dbReference type="EMBL" id="KAG2652012.1"/>
    </source>
</evidence>
<feature type="region of interest" description="Disordered" evidence="1">
    <location>
        <begin position="116"/>
        <end position="163"/>
    </location>
</feature>
<feature type="region of interest" description="Disordered" evidence="1">
    <location>
        <begin position="256"/>
        <end position="335"/>
    </location>
</feature>
<keyword evidence="3" id="KW-1185">Reference proteome</keyword>
<feature type="compositionally biased region" description="Basic and acidic residues" evidence="1">
    <location>
        <begin position="421"/>
        <end position="446"/>
    </location>
</feature>
<dbReference type="EMBL" id="CM029038">
    <property type="protein sequence ID" value="KAG2652012.1"/>
    <property type="molecule type" value="Genomic_DNA"/>
</dbReference>
<dbReference type="Proteomes" id="UP000823388">
    <property type="component" value="Chromosome 1N"/>
</dbReference>
<dbReference type="AlphaFoldDB" id="A0A8T0WSB4"/>
<feature type="region of interest" description="Disordered" evidence="1">
    <location>
        <begin position="199"/>
        <end position="225"/>
    </location>
</feature>
<protein>
    <submittedName>
        <fullName evidence="2">Uncharacterized protein</fullName>
    </submittedName>
</protein>
<sequence length="446" mass="46131">MLFGPACRQKKRRLGPLPPGRAALLPPFELCCVGSPLLFGHVLWGSVASSFACKQGRRQGRAPAPASRARLPGGRPTRGGLSGEAAWRPALASHALLPGGLPTRGSLAGEARATLSWPTARSPRQLIPPPPPSSPAPRARVPARRRRGSARSSPPSLLPHRPSLMERIKRSGKSARDGPLLFGTQLMKHEGKDDELVVEATPQGAKQSSHQSPRKSSCRRPFRWTRPSSTAPCALLVDASHLLAAASSSRAAIAGPAATAAPPPPPTRTVLASTSSSPTSACRATSSSTTAGPMSPTSAAPTTAAAPFSARRGGADASRPPRRQPLVGPPRLRLRHTASGRRALARGGAILGPDTGPPATARDDASLFLMAAGPLGGGAPVSVVLVQATASPPAVRVHLLYEPAPGRGGASPGREPAAQGTREEAGDELPRRASRRPREPRERASG</sequence>
<feature type="compositionally biased region" description="Pro residues" evidence="1">
    <location>
        <begin position="126"/>
        <end position="135"/>
    </location>
</feature>
<feature type="compositionally biased region" description="Low complexity" evidence="1">
    <location>
        <begin position="268"/>
        <end position="310"/>
    </location>
</feature>
<feature type="region of interest" description="Disordered" evidence="1">
    <location>
        <begin position="401"/>
        <end position="446"/>
    </location>
</feature>
<organism evidence="2 3">
    <name type="scientific">Panicum virgatum</name>
    <name type="common">Blackwell switchgrass</name>
    <dbReference type="NCBI Taxonomy" id="38727"/>
    <lineage>
        <taxon>Eukaryota</taxon>
        <taxon>Viridiplantae</taxon>
        <taxon>Streptophyta</taxon>
        <taxon>Embryophyta</taxon>
        <taxon>Tracheophyta</taxon>
        <taxon>Spermatophyta</taxon>
        <taxon>Magnoliopsida</taxon>
        <taxon>Liliopsida</taxon>
        <taxon>Poales</taxon>
        <taxon>Poaceae</taxon>
        <taxon>PACMAD clade</taxon>
        <taxon>Panicoideae</taxon>
        <taxon>Panicodae</taxon>
        <taxon>Paniceae</taxon>
        <taxon>Panicinae</taxon>
        <taxon>Panicum</taxon>
        <taxon>Panicum sect. Hiantes</taxon>
    </lineage>
</organism>
<accession>A0A8T0WSB4</accession>
<comment type="caution">
    <text evidence="2">The sequence shown here is derived from an EMBL/GenBank/DDBJ whole genome shotgun (WGS) entry which is preliminary data.</text>
</comment>
<reference evidence="2" key="1">
    <citation type="submission" date="2020-05" db="EMBL/GenBank/DDBJ databases">
        <title>WGS assembly of Panicum virgatum.</title>
        <authorList>
            <person name="Lovell J.T."/>
            <person name="Jenkins J."/>
            <person name="Shu S."/>
            <person name="Juenger T.E."/>
            <person name="Schmutz J."/>
        </authorList>
    </citation>
    <scope>NUCLEOTIDE SEQUENCE</scope>
    <source>
        <strain evidence="2">AP13</strain>
    </source>
</reference>
<name>A0A8T0WSB4_PANVG</name>
<feature type="region of interest" description="Disordered" evidence="1">
    <location>
        <begin position="57"/>
        <end position="83"/>
    </location>
</feature>
<gene>
    <name evidence="2" type="ORF">PVAP13_1NG327338</name>
</gene>